<dbReference type="EMBL" id="JN123467">
    <property type="protein sequence ID" value="AET42963.1"/>
    <property type="molecule type" value="Genomic_DNA"/>
</dbReference>
<keyword evidence="1" id="KW-0812">Transmembrane</keyword>
<dbReference type="AlphaFoldDB" id="G8GCV9"/>
<evidence type="ECO:0000256" key="1">
    <source>
        <dbReference type="SAM" id="Phobius"/>
    </source>
</evidence>
<protein>
    <submittedName>
        <fullName evidence="2">SSO3044-like protein</fullName>
    </submittedName>
</protein>
<organism evidence="2">
    <name type="scientific">Saccharolobus solfataricus (strain 98/2)</name>
    <name type="common">Sulfolobus solfataricus</name>
    <dbReference type="NCBI Taxonomy" id="555311"/>
    <lineage>
        <taxon>Archaea</taxon>
        <taxon>Thermoproteota</taxon>
        <taxon>Thermoprotei</taxon>
        <taxon>Sulfolobales</taxon>
        <taxon>Sulfolobaceae</taxon>
        <taxon>Saccharolobus</taxon>
    </lineage>
</organism>
<reference evidence="2" key="2">
    <citation type="submission" date="2011-06" db="EMBL/GenBank/DDBJ databases">
        <authorList>
            <person name="Haseltine C."/>
            <person name="Rolfsmeier M."/>
        </authorList>
    </citation>
    <scope>NUCLEOTIDE SEQUENCE</scope>
    <source>
        <strain evidence="2">98/2</strain>
    </source>
</reference>
<reference evidence="2" key="1">
    <citation type="journal article" date="2011" name="J. Mol. Biol.">
        <title>Repair of DNA Double-Strand Breaks Induced by Ionizing Radiation Damage Correlates with Upregulation of Homologous Recombination Genes in Sulfolobus solfataricus.</title>
        <authorList>
            <person name="Rolfsmeier M.L."/>
            <person name="Laughery M."/>
            <person name="Haseltine C.A."/>
        </authorList>
    </citation>
    <scope>NUCLEOTIDE SEQUENCE</scope>
    <source>
        <strain evidence="2">98/2</strain>
    </source>
</reference>
<keyword evidence="1" id="KW-0472">Membrane</keyword>
<sequence length="108" mass="12146">MVGFNNPTIIQAITVLPPPLPPTIPTISFFLIFIFTSHIPGLCSFPKTPFLTMKSLYTCISSMSLSLISFLHLISPFRIPNALIKSKLIIRYDLRWDFLTCARNKGTS</sequence>
<accession>G8GCV9</accession>
<keyword evidence="1" id="KW-1133">Transmembrane helix</keyword>
<feature type="transmembrane region" description="Helical" evidence="1">
    <location>
        <begin position="55"/>
        <end position="74"/>
    </location>
</feature>
<evidence type="ECO:0000313" key="2">
    <source>
        <dbReference type="EMBL" id="AET42963.1"/>
    </source>
</evidence>
<name>G8GCV9_SACS9</name>
<proteinExistence type="predicted"/>
<feature type="transmembrane region" description="Helical" evidence="1">
    <location>
        <begin position="24"/>
        <end position="43"/>
    </location>
</feature>